<keyword evidence="6 7" id="KW-0012">Acyltransferase</keyword>
<comment type="domain">
    <text evidence="7">The DHHC domain is required for palmitoyltransferase activity.</text>
</comment>
<dbReference type="EMBL" id="HBIJ01022072">
    <property type="protein sequence ID" value="CAE0373572.1"/>
    <property type="molecule type" value="Transcribed_RNA"/>
</dbReference>
<feature type="region of interest" description="Disordered" evidence="8">
    <location>
        <begin position="320"/>
        <end position="415"/>
    </location>
</feature>
<keyword evidence="5 7" id="KW-0472">Membrane</keyword>
<accession>A0A7S3K685</accession>
<reference evidence="10" key="1">
    <citation type="submission" date="2021-01" db="EMBL/GenBank/DDBJ databases">
        <authorList>
            <person name="Corre E."/>
            <person name="Pelletier E."/>
            <person name="Niang G."/>
            <person name="Scheremetjew M."/>
            <person name="Finn R."/>
            <person name="Kale V."/>
            <person name="Holt S."/>
            <person name="Cochrane G."/>
            <person name="Meng A."/>
            <person name="Brown T."/>
            <person name="Cohen L."/>
        </authorList>
    </citation>
    <scope>NUCLEOTIDE SEQUENCE</scope>
    <source>
        <strain evidence="10">CCMP1510</strain>
    </source>
</reference>
<dbReference type="GO" id="GO:0006612">
    <property type="term" value="P:protein targeting to membrane"/>
    <property type="evidence" value="ECO:0007669"/>
    <property type="project" value="TreeGrafter"/>
</dbReference>
<evidence type="ECO:0000256" key="3">
    <source>
        <dbReference type="ARBA" id="ARBA00022692"/>
    </source>
</evidence>
<evidence type="ECO:0000256" key="1">
    <source>
        <dbReference type="ARBA" id="ARBA00004141"/>
    </source>
</evidence>
<evidence type="ECO:0000256" key="6">
    <source>
        <dbReference type="ARBA" id="ARBA00023315"/>
    </source>
</evidence>
<protein>
    <recommendedName>
        <fullName evidence="7">Palmitoyltransferase</fullName>
        <ecNumber evidence="7">2.3.1.225</ecNumber>
    </recommendedName>
</protein>
<evidence type="ECO:0000256" key="2">
    <source>
        <dbReference type="ARBA" id="ARBA00022679"/>
    </source>
</evidence>
<dbReference type="PANTHER" id="PTHR22883">
    <property type="entry name" value="ZINC FINGER DHHC DOMAIN CONTAINING PROTEIN"/>
    <property type="match status" value="1"/>
</dbReference>
<sequence>MRVNGFDRPFHPLQVLTWFVFPLILFGYYGILMPLLENELLYSTGLIYSMLALFTFLSAWITSAIDPRDPRVDEAQRRQQQIMASGSCLSRCCEPLAMGPAFEYVAVDESDTETIVCYLCEARVESSSKHCRFCDKCVVRFDHHCKWLNTCIGQRNYAYFLCVICCTWLFATLQLALTVYVLIRLTVPSLRASLFVRNAQNHWCLPTMQAVIIALGAWAGILLPLVGLVGQLGAFHLMLLGEGLTTYEYIINEQRKEDGDDTCESSSSKHRESSPKPPGDRPNCCRETRPRERPASTPGGMLKRETMNGQQQIELTNQRAATTNNNNHRNNASKPKRTSPYKEKRDSDLAAFEEQALDIENLDDDEDDVLSNKCRPSEDDGFDSDGHHKNDDPTQDTVIHILDDTSKHDKNTTST</sequence>
<comment type="catalytic activity">
    <reaction evidence="7">
        <text>L-cysteinyl-[protein] + hexadecanoyl-CoA = S-hexadecanoyl-L-cysteinyl-[protein] + CoA</text>
        <dbReference type="Rhea" id="RHEA:36683"/>
        <dbReference type="Rhea" id="RHEA-COMP:10131"/>
        <dbReference type="Rhea" id="RHEA-COMP:11032"/>
        <dbReference type="ChEBI" id="CHEBI:29950"/>
        <dbReference type="ChEBI" id="CHEBI:57287"/>
        <dbReference type="ChEBI" id="CHEBI:57379"/>
        <dbReference type="ChEBI" id="CHEBI:74151"/>
        <dbReference type="EC" id="2.3.1.225"/>
    </reaction>
</comment>
<feature type="transmembrane region" description="Helical" evidence="7">
    <location>
        <begin position="40"/>
        <end position="61"/>
    </location>
</feature>
<dbReference type="GO" id="GO:0005783">
    <property type="term" value="C:endoplasmic reticulum"/>
    <property type="evidence" value="ECO:0007669"/>
    <property type="project" value="TreeGrafter"/>
</dbReference>
<proteinExistence type="inferred from homology"/>
<comment type="subcellular location">
    <subcellularLocation>
        <location evidence="1">Membrane</location>
        <topology evidence="1">Multi-pass membrane protein</topology>
    </subcellularLocation>
</comment>
<feature type="compositionally biased region" description="Acidic residues" evidence="8">
    <location>
        <begin position="355"/>
        <end position="369"/>
    </location>
</feature>
<evidence type="ECO:0000256" key="4">
    <source>
        <dbReference type="ARBA" id="ARBA00022989"/>
    </source>
</evidence>
<feature type="compositionally biased region" description="Low complexity" evidence="8">
    <location>
        <begin position="320"/>
        <end position="332"/>
    </location>
</feature>
<dbReference type="InterPro" id="IPR039859">
    <property type="entry name" value="PFA4/ZDH16/20/ERF2-like"/>
</dbReference>
<comment type="similarity">
    <text evidence="7">Belongs to the DHHC palmitoyltransferase family.</text>
</comment>
<feature type="transmembrane region" description="Helical" evidence="7">
    <location>
        <begin position="157"/>
        <end position="183"/>
    </location>
</feature>
<dbReference type="InterPro" id="IPR001594">
    <property type="entry name" value="Palmitoyltrfase_DHHC"/>
</dbReference>
<evidence type="ECO:0000256" key="7">
    <source>
        <dbReference type="RuleBase" id="RU079119"/>
    </source>
</evidence>
<dbReference type="GO" id="GO:0019706">
    <property type="term" value="F:protein-cysteine S-palmitoyltransferase activity"/>
    <property type="evidence" value="ECO:0007669"/>
    <property type="project" value="UniProtKB-EC"/>
</dbReference>
<dbReference type="GO" id="GO:0005794">
    <property type="term" value="C:Golgi apparatus"/>
    <property type="evidence" value="ECO:0007669"/>
    <property type="project" value="TreeGrafter"/>
</dbReference>
<feature type="transmembrane region" description="Helical" evidence="7">
    <location>
        <begin position="12"/>
        <end position="34"/>
    </location>
</feature>
<dbReference type="AlphaFoldDB" id="A0A7S3K685"/>
<evidence type="ECO:0000313" key="10">
    <source>
        <dbReference type="EMBL" id="CAE0373572.1"/>
    </source>
</evidence>
<feature type="region of interest" description="Disordered" evidence="8">
    <location>
        <begin position="258"/>
        <end position="304"/>
    </location>
</feature>
<dbReference type="GO" id="GO:0016020">
    <property type="term" value="C:membrane"/>
    <property type="evidence" value="ECO:0007669"/>
    <property type="project" value="UniProtKB-SubCell"/>
</dbReference>
<feature type="transmembrane region" description="Helical" evidence="7">
    <location>
        <begin position="203"/>
        <end position="229"/>
    </location>
</feature>
<dbReference type="Pfam" id="PF01529">
    <property type="entry name" value="DHHC"/>
    <property type="match status" value="1"/>
</dbReference>
<keyword evidence="4 7" id="KW-1133">Transmembrane helix</keyword>
<feature type="compositionally biased region" description="Basic and acidic residues" evidence="8">
    <location>
        <begin position="401"/>
        <end position="415"/>
    </location>
</feature>
<gene>
    <name evidence="10" type="ORF">ALAG00032_LOCUS14373</name>
</gene>
<dbReference type="EC" id="2.3.1.225" evidence="7"/>
<dbReference type="PROSITE" id="PS50216">
    <property type="entry name" value="DHHC"/>
    <property type="match status" value="1"/>
</dbReference>
<name>A0A7S3K685_9STRA</name>
<evidence type="ECO:0000256" key="5">
    <source>
        <dbReference type="ARBA" id="ARBA00023136"/>
    </source>
</evidence>
<evidence type="ECO:0000256" key="8">
    <source>
        <dbReference type="SAM" id="MobiDB-lite"/>
    </source>
</evidence>
<feature type="domain" description="Palmitoyltransferase DHHC" evidence="9">
    <location>
        <begin position="114"/>
        <end position="251"/>
    </location>
</feature>
<keyword evidence="2 7" id="KW-0808">Transferase</keyword>
<feature type="compositionally biased region" description="Basic and acidic residues" evidence="8">
    <location>
        <begin position="283"/>
        <end position="294"/>
    </location>
</feature>
<organism evidence="10">
    <name type="scientific">Aureoumbra lagunensis</name>
    <dbReference type="NCBI Taxonomy" id="44058"/>
    <lineage>
        <taxon>Eukaryota</taxon>
        <taxon>Sar</taxon>
        <taxon>Stramenopiles</taxon>
        <taxon>Ochrophyta</taxon>
        <taxon>Pelagophyceae</taxon>
        <taxon>Pelagomonadales</taxon>
        <taxon>Aureoumbra</taxon>
    </lineage>
</organism>
<evidence type="ECO:0000259" key="9">
    <source>
        <dbReference type="Pfam" id="PF01529"/>
    </source>
</evidence>
<keyword evidence="3 7" id="KW-0812">Transmembrane</keyword>